<dbReference type="RefSeq" id="WP_012465747.1">
    <property type="nucleotide sequence ID" value="NC_010803.1"/>
</dbReference>
<dbReference type="AlphaFoldDB" id="B3EHT8"/>
<proteinExistence type="predicted"/>
<dbReference type="EMBL" id="CP001097">
    <property type="protein sequence ID" value="ACD89868.1"/>
    <property type="molecule type" value="Genomic_DNA"/>
</dbReference>
<dbReference type="Proteomes" id="UP000008841">
    <property type="component" value="Chromosome"/>
</dbReference>
<dbReference type="Pfam" id="PF09983">
    <property type="entry name" value="JetD_C"/>
    <property type="match status" value="1"/>
</dbReference>
<evidence type="ECO:0000313" key="3">
    <source>
        <dbReference type="Proteomes" id="UP000008841"/>
    </source>
</evidence>
<dbReference type="HOGENOM" id="CLU_2407913_0_0_10"/>
<name>B3EHT8_CHLL2</name>
<reference evidence="2 3" key="1">
    <citation type="submission" date="2008-05" db="EMBL/GenBank/DDBJ databases">
        <title>Complete sequence of Chlorobium limicola DSM 245.</title>
        <authorList>
            <consortium name="US DOE Joint Genome Institute"/>
            <person name="Lucas S."/>
            <person name="Copeland A."/>
            <person name="Lapidus A."/>
            <person name="Glavina del Rio T."/>
            <person name="Dalin E."/>
            <person name="Tice H."/>
            <person name="Bruce D."/>
            <person name="Goodwin L."/>
            <person name="Pitluck S."/>
            <person name="Schmutz J."/>
            <person name="Larimer F."/>
            <person name="Land M."/>
            <person name="Hauser L."/>
            <person name="Kyrpides N."/>
            <person name="Ovchinnikova G."/>
            <person name="Zhao F."/>
            <person name="Li T."/>
            <person name="Liu Z."/>
            <person name="Overmann J."/>
            <person name="Bryant D.A."/>
            <person name="Richardson P."/>
        </authorList>
    </citation>
    <scope>NUCLEOTIDE SEQUENCE [LARGE SCALE GENOMIC DNA]</scope>
    <source>
        <strain evidence="3">DSM 245 / NBRC 103803 / 6330</strain>
    </source>
</reference>
<dbReference type="KEGG" id="cli:Clim_0788"/>
<feature type="domain" description="Wadjet protein JetD C-terminal" evidence="1">
    <location>
        <begin position="25"/>
        <end position="89"/>
    </location>
</feature>
<accession>B3EHT8</accession>
<gene>
    <name evidence="2" type="ordered locus">Clim_0788</name>
</gene>
<dbReference type="eggNOG" id="COG4924">
    <property type="taxonomic scope" value="Bacteria"/>
</dbReference>
<dbReference type="InterPro" id="IPR024534">
    <property type="entry name" value="JetD_C"/>
</dbReference>
<organism evidence="2 3">
    <name type="scientific">Chlorobium limicola (strain DSM 245 / NBRC 103803 / 6330)</name>
    <dbReference type="NCBI Taxonomy" id="290315"/>
    <lineage>
        <taxon>Bacteria</taxon>
        <taxon>Pseudomonadati</taxon>
        <taxon>Chlorobiota</taxon>
        <taxon>Chlorobiia</taxon>
        <taxon>Chlorobiales</taxon>
        <taxon>Chlorobiaceae</taxon>
        <taxon>Chlorobium/Pelodictyon group</taxon>
        <taxon>Chlorobium</taxon>
    </lineage>
</organism>
<dbReference type="STRING" id="290315.Clim_0788"/>
<evidence type="ECO:0000313" key="2">
    <source>
        <dbReference type="EMBL" id="ACD89868.1"/>
    </source>
</evidence>
<sequence>MVAEFACPVIIRPQTAGSPSRTPFLLMYRKTLIEHRLLWGVEPSPETVELTRLTGEEMALYDNLRSGSLGERVRLEQERIGFDYLVAALSTL</sequence>
<protein>
    <recommendedName>
        <fullName evidence="1">Wadjet protein JetD C-terminal domain-containing protein</fullName>
    </recommendedName>
</protein>
<evidence type="ECO:0000259" key="1">
    <source>
        <dbReference type="Pfam" id="PF09983"/>
    </source>
</evidence>